<gene>
    <name evidence="1" type="ORF">EYB31_23950</name>
</gene>
<dbReference type="EMBL" id="SIRE01000018">
    <property type="protein sequence ID" value="TBL75067.1"/>
    <property type="molecule type" value="Genomic_DNA"/>
</dbReference>
<accession>A0A4Q9DMN4</accession>
<dbReference type="Gene3D" id="3.40.50.1000">
    <property type="entry name" value="HAD superfamily/HAD-like"/>
    <property type="match status" value="1"/>
</dbReference>
<name>A0A4Q9DMN4_9BACL</name>
<dbReference type="Proteomes" id="UP000293142">
    <property type="component" value="Unassembled WGS sequence"/>
</dbReference>
<dbReference type="NCBIfam" id="TIGR01484">
    <property type="entry name" value="HAD-SF-IIB"/>
    <property type="match status" value="1"/>
</dbReference>
<sequence length="264" mass="28913">MIKLIISDLDGTLLSEHKSVEAAEIEAIHKAKREQVHFSLASGRMHSEIAAVFQEIGMTGHIVSQNGAFIQTASGQALRSAYFEPAYVHGLMEAGSGFDVLSVICAFDRYMTPSWSPVAEKISRRMFSPLNLQPDALERLGLDLHCSKISYFGPMQELLRLQALIKSTYGSKVDTFISDSDCLDAMPSGISKGSGLAILLDALGLQREETACIGDSFNDVSMFAEVGHSFAMAGSHPDVMRQAKYSVSRVAEAVEWVRQYNKNQ</sequence>
<dbReference type="PANTHER" id="PTHR10000:SF8">
    <property type="entry name" value="HAD SUPERFAMILY HYDROLASE-LIKE, TYPE 3"/>
    <property type="match status" value="1"/>
</dbReference>
<dbReference type="InterPro" id="IPR000150">
    <property type="entry name" value="Cof"/>
</dbReference>
<dbReference type="InterPro" id="IPR006379">
    <property type="entry name" value="HAD-SF_hydro_IIB"/>
</dbReference>
<evidence type="ECO:0000313" key="2">
    <source>
        <dbReference type="Proteomes" id="UP000293142"/>
    </source>
</evidence>
<dbReference type="RefSeq" id="WP_131015963.1">
    <property type="nucleotide sequence ID" value="NZ_SIRE01000018.1"/>
</dbReference>
<dbReference type="SFLD" id="SFLDS00003">
    <property type="entry name" value="Haloacid_Dehalogenase"/>
    <property type="match status" value="1"/>
</dbReference>
<keyword evidence="2" id="KW-1185">Reference proteome</keyword>
<dbReference type="SFLD" id="SFLDG01140">
    <property type="entry name" value="C2.B:_Phosphomannomutase_and_P"/>
    <property type="match status" value="1"/>
</dbReference>
<dbReference type="GO" id="GO:0005829">
    <property type="term" value="C:cytosol"/>
    <property type="evidence" value="ECO:0007669"/>
    <property type="project" value="TreeGrafter"/>
</dbReference>
<comment type="caution">
    <text evidence="1">The sequence shown here is derived from an EMBL/GenBank/DDBJ whole genome shotgun (WGS) entry which is preliminary data.</text>
</comment>
<dbReference type="Pfam" id="PF08282">
    <property type="entry name" value="Hydrolase_3"/>
    <property type="match status" value="1"/>
</dbReference>
<dbReference type="Gene3D" id="3.30.1240.10">
    <property type="match status" value="1"/>
</dbReference>
<dbReference type="SUPFAM" id="SSF56784">
    <property type="entry name" value="HAD-like"/>
    <property type="match status" value="1"/>
</dbReference>
<dbReference type="GO" id="GO:0000287">
    <property type="term" value="F:magnesium ion binding"/>
    <property type="evidence" value="ECO:0007669"/>
    <property type="project" value="TreeGrafter"/>
</dbReference>
<dbReference type="InterPro" id="IPR023214">
    <property type="entry name" value="HAD_sf"/>
</dbReference>
<organism evidence="1 2">
    <name type="scientific">Paenibacillus thalictri</name>
    <dbReference type="NCBI Taxonomy" id="2527873"/>
    <lineage>
        <taxon>Bacteria</taxon>
        <taxon>Bacillati</taxon>
        <taxon>Bacillota</taxon>
        <taxon>Bacilli</taxon>
        <taxon>Bacillales</taxon>
        <taxon>Paenibacillaceae</taxon>
        <taxon>Paenibacillus</taxon>
    </lineage>
</organism>
<dbReference type="PANTHER" id="PTHR10000">
    <property type="entry name" value="PHOSPHOSERINE PHOSPHATASE"/>
    <property type="match status" value="1"/>
</dbReference>
<protein>
    <submittedName>
        <fullName evidence="1">HAD family phosphatase</fullName>
    </submittedName>
</protein>
<dbReference type="OrthoDB" id="9806027at2"/>
<dbReference type="GO" id="GO:0016791">
    <property type="term" value="F:phosphatase activity"/>
    <property type="evidence" value="ECO:0007669"/>
    <property type="project" value="TreeGrafter"/>
</dbReference>
<proteinExistence type="predicted"/>
<evidence type="ECO:0000313" key="1">
    <source>
        <dbReference type="EMBL" id="TBL75067.1"/>
    </source>
</evidence>
<dbReference type="PROSITE" id="PS01229">
    <property type="entry name" value="COF_2"/>
    <property type="match status" value="1"/>
</dbReference>
<dbReference type="InterPro" id="IPR036412">
    <property type="entry name" value="HAD-like_sf"/>
</dbReference>
<reference evidence="1 2" key="1">
    <citation type="submission" date="2019-02" db="EMBL/GenBank/DDBJ databases">
        <title>Paenibacillus sp. nov., isolated from surface-sterilized tissue of Thalictrum simplex L.</title>
        <authorList>
            <person name="Tuo L."/>
        </authorList>
    </citation>
    <scope>NUCLEOTIDE SEQUENCE [LARGE SCALE GENOMIC DNA]</scope>
    <source>
        <strain evidence="1 2">N2SHLJ1</strain>
    </source>
</reference>
<dbReference type="AlphaFoldDB" id="A0A4Q9DMN4"/>
<dbReference type="PROSITE" id="PS01228">
    <property type="entry name" value="COF_1"/>
    <property type="match status" value="1"/>
</dbReference>
<dbReference type="NCBIfam" id="TIGR00099">
    <property type="entry name" value="Cof-subfamily"/>
    <property type="match status" value="1"/>
</dbReference>